<dbReference type="PANTHER" id="PTHR46268:SF26">
    <property type="entry name" value="UNIVERSAL STRESS PROTEIN MJ0577"/>
    <property type="match status" value="1"/>
</dbReference>
<sequence length="282" mass="31171">MLFDKVLLATDYSPAAETLFQCLPELKNFGLKEVILTHVADTHSAGGNVVEFQKHNERKLEAYKKELEELGLSVTVKVPIGFIGEEINRIADEEKVSLILTGSRGKGIIQRRLLGSSTTDILRKAATPVLVEKCKKTGPNQCEALCKQKFLKILIPTDFSIHADKMVNKIKEIKNLQEVVLLSVIEKGETAEEVAEKKNDLKDKLSTMQKEFEDINFTATTEVREGKASDNILEIAAKENITLIAIPKKGAGDMKELLIGSTADAVVRKSKVPVLVFPEENS</sequence>
<gene>
    <name evidence="3" type="ORF">ISALK_01585</name>
</gene>
<organism evidence="3 4">
    <name type="scientific">Isachenkonia alkalipeptolytica</name>
    <dbReference type="NCBI Taxonomy" id="2565777"/>
    <lineage>
        <taxon>Bacteria</taxon>
        <taxon>Bacillati</taxon>
        <taxon>Bacillota</taxon>
        <taxon>Clostridia</taxon>
        <taxon>Eubacteriales</taxon>
        <taxon>Clostridiaceae</taxon>
        <taxon>Isachenkonia</taxon>
    </lineage>
</organism>
<accession>A0AA43XI01</accession>
<dbReference type="InterPro" id="IPR006015">
    <property type="entry name" value="Universal_stress_UspA"/>
</dbReference>
<feature type="domain" description="UspA" evidence="2">
    <location>
        <begin position="151"/>
        <end position="278"/>
    </location>
</feature>
<name>A0AA43XI01_9CLOT</name>
<dbReference type="PRINTS" id="PR01438">
    <property type="entry name" value="UNVRSLSTRESS"/>
</dbReference>
<comment type="caution">
    <text evidence="3">The sequence shown here is derived from an EMBL/GenBank/DDBJ whole genome shotgun (WGS) entry which is preliminary data.</text>
</comment>
<proteinExistence type="inferred from homology"/>
<dbReference type="SUPFAM" id="SSF52402">
    <property type="entry name" value="Adenine nucleotide alpha hydrolases-like"/>
    <property type="match status" value="2"/>
</dbReference>
<evidence type="ECO:0000313" key="3">
    <source>
        <dbReference type="EMBL" id="NBG87183.1"/>
    </source>
</evidence>
<dbReference type="EMBL" id="SUMG01000001">
    <property type="protein sequence ID" value="NBG87183.1"/>
    <property type="molecule type" value="Genomic_DNA"/>
</dbReference>
<comment type="similarity">
    <text evidence="1">Belongs to the universal stress protein A family.</text>
</comment>
<dbReference type="AlphaFoldDB" id="A0AA43XI01"/>
<dbReference type="Proteomes" id="UP000449710">
    <property type="component" value="Unassembled WGS sequence"/>
</dbReference>
<dbReference type="InterPro" id="IPR006016">
    <property type="entry name" value="UspA"/>
</dbReference>
<dbReference type="Pfam" id="PF00582">
    <property type="entry name" value="Usp"/>
    <property type="match status" value="2"/>
</dbReference>
<evidence type="ECO:0000256" key="1">
    <source>
        <dbReference type="ARBA" id="ARBA00008791"/>
    </source>
</evidence>
<protein>
    <submittedName>
        <fullName evidence="3">Universal stress protein</fullName>
    </submittedName>
</protein>
<keyword evidence="4" id="KW-1185">Reference proteome</keyword>
<reference evidence="3 4" key="1">
    <citation type="submission" date="2019-04" db="EMBL/GenBank/DDBJ databases">
        <title>Isachenkonia alkalipeptolytica gen. nov. sp. nov. a new anaerobic, alkiliphilic organothrophic bacterium capable to reduce synthesized ferrihydrite isolated from a soda lake.</title>
        <authorList>
            <person name="Toshchakov S.V."/>
            <person name="Zavarzina D.G."/>
            <person name="Zhilina T.N."/>
            <person name="Kostrikina N.A."/>
            <person name="Kublanov I.V."/>
        </authorList>
    </citation>
    <scope>NUCLEOTIDE SEQUENCE [LARGE SCALE GENOMIC DNA]</scope>
    <source>
        <strain evidence="3 4">Z-1701</strain>
    </source>
</reference>
<dbReference type="Gene3D" id="3.40.50.620">
    <property type="entry name" value="HUPs"/>
    <property type="match status" value="2"/>
</dbReference>
<dbReference type="RefSeq" id="WP_160718475.1">
    <property type="nucleotide sequence ID" value="NZ_SUMG01000001.1"/>
</dbReference>
<feature type="domain" description="UspA" evidence="2">
    <location>
        <begin position="3"/>
        <end position="131"/>
    </location>
</feature>
<dbReference type="InterPro" id="IPR014729">
    <property type="entry name" value="Rossmann-like_a/b/a_fold"/>
</dbReference>
<evidence type="ECO:0000259" key="2">
    <source>
        <dbReference type="Pfam" id="PF00582"/>
    </source>
</evidence>
<dbReference type="CDD" id="cd00293">
    <property type="entry name" value="USP-like"/>
    <property type="match status" value="2"/>
</dbReference>
<evidence type="ECO:0000313" key="4">
    <source>
        <dbReference type="Proteomes" id="UP000449710"/>
    </source>
</evidence>
<dbReference type="PANTHER" id="PTHR46268">
    <property type="entry name" value="STRESS RESPONSE PROTEIN NHAX"/>
    <property type="match status" value="1"/>
</dbReference>